<evidence type="ECO:0000313" key="10">
    <source>
        <dbReference type="EMBL" id="EMP54449.1"/>
    </source>
</evidence>
<dbReference type="FunFam" id="3.30.450.20:FF:000046">
    <property type="entry name" value="Aerotaxis sensor receptor"/>
    <property type="match status" value="1"/>
</dbReference>
<evidence type="ECO:0000256" key="1">
    <source>
        <dbReference type="ARBA" id="ARBA00004429"/>
    </source>
</evidence>
<evidence type="ECO:0000256" key="8">
    <source>
        <dbReference type="ARBA" id="ARBA00023136"/>
    </source>
</evidence>
<evidence type="ECO:0000259" key="9">
    <source>
        <dbReference type="PROSITE" id="PS50112"/>
    </source>
</evidence>
<keyword evidence="4" id="KW-0145">Chemotaxis</keyword>
<evidence type="ECO:0000256" key="7">
    <source>
        <dbReference type="ARBA" id="ARBA00022989"/>
    </source>
</evidence>
<dbReference type="PATRIC" id="fig|1288826.3.peg.3152"/>
<accession>M7CMR0</accession>
<comment type="subcellular location">
    <subcellularLocation>
        <location evidence="1">Cell inner membrane</location>
        <topology evidence="1">Multi-pass membrane protein</topology>
    </subcellularLocation>
</comment>
<keyword evidence="11" id="KW-1185">Reference proteome</keyword>
<comment type="caution">
    <text evidence="10">The sequence shown here is derived from an EMBL/GenBank/DDBJ whole genome shotgun (WGS) entry which is preliminary data.</text>
</comment>
<sequence length="134" mass="15370">MKKNLPVTQTERTFPEHQKLISSTDLKGRIRHCNDAFVDVSGFSREELIGKAHNIVRHPDMPPEAYENMWGHLKAGKPWMGMVKNRCKNGDFYWVSAYVTPVTENGKVVGYESVRTCPDRTDVNRAKMIIKSTF</sequence>
<dbReference type="STRING" id="1288826.MSNKSG1_15866"/>
<evidence type="ECO:0000256" key="6">
    <source>
        <dbReference type="ARBA" id="ARBA00022692"/>
    </source>
</evidence>
<dbReference type="SUPFAM" id="SSF55785">
    <property type="entry name" value="PYP-like sensor domain (PAS domain)"/>
    <property type="match status" value="1"/>
</dbReference>
<dbReference type="eggNOG" id="COG0840">
    <property type="taxonomic scope" value="Bacteria"/>
</dbReference>
<dbReference type="NCBIfam" id="TIGR00229">
    <property type="entry name" value="sensory_box"/>
    <property type="match status" value="1"/>
</dbReference>
<evidence type="ECO:0000256" key="4">
    <source>
        <dbReference type="ARBA" id="ARBA00022500"/>
    </source>
</evidence>
<dbReference type="InterPro" id="IPR000014">
    <property type="entry name" value="PAS"/>
</dbReference>
<dbReference type="Proteomes" id="UP000011960">
    <property type="component" value="Unassembled WGS sequence"/>
</dbReference>
<dbReference type="PROSITE" id="PS50112">
    <property type="entry name" value="PAS"/>
    <property type="match status" value="1"/>
</dbReference>
<dbReference type="Pfam" id="PF08447">
    <property type="entry name" value="PAS_3"/>
    <property type="match status" value="1"/>
</dbReference>
<dbReference type="EMBL" id="APAT01000023">
    <property type="protein sequence ID" value="EMP54449.1"/>
    <property type="molecule type" value="Genomic_DNA"/>
</dbReference>
<evidence type="ECO:0000256" key="3">
    <source>
        <dbReference type="ARBA" id="ARBA00022481"/>
    </source>
</evidence>
<feature type="domain" description="PAS" evidence="9">
    <location>
        <begin position="25"/>
        <end position="60"/>
    </location>
</feature>
<organism evidence="10 11">
    <name type="scientific">Marinobacter santoriniensis NKSG1</name>
    <dbReference type="NCBI Taxonomy" id="1288826"/>
    <lineage>
        <taxon>Bacteria</taxon>
        <taxon>Pseudomonadati</taxon>
        <taxon>Pseudomonadota</taxon>
        <taxon>Gammaproteobacteria</taxon>
        <taxon>Pseudomonadales</taxon>
        <taxon>Marinobacteraceae</taxon>
        <taxon>Marinobacter</taxon>
    </lineage>
</organism>
<gene>
    <name evidence="10" type="ORF">MSNKSG1_15866</name>
</gene>
<keyword evidence="8" id="KW-0472">Membrane</keyword>
<keyword evidence="7" id="KW-1133">Transmembrane helix</keyword>
<reference evidence="10 11" key="1">
    <citation type="journal article" date="2013" name="Genome Announc.">
        <title>Genome Sequence of Hydrothermal Arsenic-Respiring Bacterium Marinobacter santoriniensis NKSG1T.</title>
        <authorList>
            <person name="Handley K.M."/>
            <person name="Upton M."/>
            <person name="Beatson S.A."/>
            <person name="Hery M."/>
            <person name="Lloyd J.R."/>
        </authorList>
    </citation>
    <scope>NUCLEOTIDE SEQUENCE [LARGE SCALE GENOMIC DNA]</scope>
    <source>
        <strain evidence="10 11">NKSG1</strain>
    </source>
</reference>
<dbReference type="GO" id="GO:0006935">
    <property type="term" value="P:chemotaxis"/>
    <property type="evidence" value="ECO:0007669"/>
    <property type="project" value="UniProtKB-KW"/>
</dbReference>
<dbReference type="AlphaFoldDB" id="M7CMR0"/>
<evidence type="ECO:0000256" key="5">
    <source>
        <dbReference type="ARBA" id="ARBA00022519"/>
    </source>
</evidence>
<keyword evidence="3" id="KW-0488">Methylation</keyword>
<evidence type="ECO:0000313" key="11">
    <source>
        <dbReference type="Proteomes" id="UP000011960"/>
    </source>
</evidence>
<keyword evidence="5" id="KW-0997">Cell inner membrane</keyword>
<protein>
    <submittedName>
        <fullName evidence="10">Methyl-accepting chemotaxis sensory transducer with Pas/Pac sensor</fullName>
    </submittedName>
</protein>
<keyword evidence="6" id="KW-0812">Transmembrane</keyword>
<keyword evidence="2" id="KW-1003">Cell membrane</keyword>
<dbReference type="Gene3D" id="3.30.450.20">
    <property type="entry name" value="PAS domain"/>
    <property type="match status" value="1"/>
</dbReference>
<proteinExistence type="predicted"/>
<dbReference type="InterPro" id="IPR035965">
    <property type="entry name" value="PAS-like_dom_sf"/>
</dbReference>
<dbReference type="CDD" id="cd00130">
    <property type="entry name" value="PAS"/>
    <property type="match status" value="1"/>
</dbReference>
<dbReference type="InterPro" id="IPR013655">
    <property type="entry name" value="PAS_fold_3"/>
</dbReference>
<name>M7CMR0_9GAMM</name>
<dbReference type="GO" id="GO:0005886">
    <property type="term" value="C:plasma membrane"/>
    <property type="evidence" value="ECO:0007669"/>
    <property type="project" value="UniProtKB-SubCell"/>
</dbReference>
<evidence type="ECO:0000256" key="2">
    <source>
        <dbReference type="ARBA" id="ARBA00022475"/>
    </source>
</evidence>